<feature type="non-terminal residue" evidence="1">
    <location>
        <position position="293"/>
    </location>
</feature>
<name>A0A5J4N3W2_9TREM</name>
<accession>A0A5J4N3W2</accession>
<organism evidence="1 2">
    <name type="scientific">Paragonimus westermani</name>
    <dbReference type="NCBI Taxonomy" id="34504"/>
    <lineage>
        <taxon>Eukaryota</taxon>
        <taxon>Metazoa</taxon>
        <taxon>Spiralia</taxon>
        <taxon>Lophotrochozoa</taxon>
        <taxon>Platyhelminthes</taxon>
        <taxon>Trematoda</taxon>
        <taxon>Digenea</taxon>
        <taxon>Plagiorchiida</taxon>
        <taxon>Troglotremata</taxon>
        <taxon>Troglotrematidae</taxon>
        <taxon>Paragonimus</taxon>
    </lineage>
</organism>
<keyword evidence="2" id="KW-1185">Reference proteome</keyword>
<proteinExistence type="predicted"/>
<evidence type="ECO:0000313" key="2">
    <source>
        <dbReference type="Proteomes" id="UP000324629"/>
    </source>
</evidence>
<protein>
    <submittedName>
        <fullName evidence="1">Uncharacterized protein</fullName>
    </submittedName>
</protein>
<sequence length="293" mass="33115">KALLRHLSLPGNDDYTSAQLQLHIDGVSPFNASKTQLWPTLGRTVSELTSEPFIAGIYCGPSELSSAAQFLGDCINELRHLLRDGLQYTPERTEQCSLRSVIRNTPARCFLRQVKGHSGCSCCDKCTQDGIRVARRLTFQSSHSPLRTHESFIRQSNPAHHIGDSPFCGISIDMVPTFPLDYMHLVMERMLNLWLFSPVDRNLRLSANSVTVISARISDLQADFPRCCRSLTEVERWKATEFSQFLLYIGPVVLRGILDPCKGRNFLDLLKCIHILSSSFVCNKFRFRLSVTH</sequence>
<dbReference type="EMBL" id="QNGE01013230">
    <property type="protein sequence ID" value="KAA3670174.1"/>
    <property type="molecule type" value="Genomic_DNA"/>
</dbReference>
<reference evidence="1 2" key="1">
    <citation type="journal article" date="2019" name="Gigascience">
        <title>Whole-genome sequence of the oriental lung fluke Paragonimus westermani.</title>
        <authorList>
            <person name="Oey H."/>
            <person name="Zakrzewski M."/>
            <person name="Narain K."/>
            <person name="Devi K.R."/>
            <person name="Agatsuma T."/>
            <person name="Nawaratna S."/>
            <person name="Gobert G.N."/>
            <person name="Jones M.K."/>
            <person name="Ragan M.A."/>
            <person name="McManus D.P."/>
            <person name="Krause L."/>
        </authorList>
    </citation>
    <scope>NUCLEOTIDE SEQUENCE [LARGE SCALE GENOMIC DNA]</scope>
    <source>
        <strain evidence="1 2">IND2009</strain>
    </source>
</reference>
<evidence type="ECO:0000313" key="1">
    <source>
        <dbReference type="EMBL" id="KAA3670174.1"/>
    </source>
</evidence>
<comment type="caution">
    <text evidence="1">The sequence shown here is derived from an EMBL/GenBank/DDBJ whole genome shotgun (WGS) entry which is preliminary data.</text>
</comment>
<gene>
    <name evidence="1" type="ORF">DEA37_0010820</name>
</gene>
<feature type="non-terminal residue" evidence="1">
    <location>
        <position position="1"/>
    </location>
</feature>
<dbReference type="PANTHER" id="PTHR33053">
    <property type="entry name" value="PROTEIN, PUTATIVE-RELATED"/>
    <property type="match status" value="1"/>
</dbReference>
<dbReference type="AlphaFoldDB" id="A0A5J4N3W2"/>
<dbReference type="PANTHER" id="PTHR33053:SF24">
    <property type="entry name" value="TRANSPOSASE DOMAIN-CONTAINING PROTEIN"/>
    <property type="match status" value="1"/>
</dbReference>
<dbReference type="Proteomes" id="UP000324629">
    <property type="component" value="Unassembled WGS sequence"/>
</dbReference>